<dbReference type="InterPro" id="IPR001789">
    <property type="entry name" value="Sig_transdc_resp-reg_receiver"/>
</dbReference>
<dbReference type="SUPFAM" id="SSF52172">
    <property type="entry name" value="CheY-like"/>
    <property type="match status" value="1"/>
</dbReference>
<dbReference type="SMART" id="SM00448">
    <property type="entry name" value="REC"/>
    <property type="match status" value="1"/>
</dbReference>
<gene>
    <name evidence="4" type="ORF">ACFQ45_12875</name>
</gene>
<dbReference type="InterPro" id="IPR035919">
    <property type="entry name" value="EAL_sf"/>
</dbReference>
<dbReference type="Pfam" id="PF00072">
    <property type="entry name" value="Response_reg"/>
    <property type="match status" value="1"/>
</dbReference>
<evidence type="ECO:0000313" key="4">
    <source>
        <dbReference type="EMBL" id="MFD1384265.1"/>
    </source>
</evidence>
<comment type="caution">
    <text evidence="4">The sequence shown here is derived from an EMBL/GenBank/DDBJ whole genome shotgun (WGS) entry which is preliminary data.</text>
</comment>
<dbReference type="Gene3D" id="3.40.50.2300">
    <property type="match status" value="1"/>
</dbReference>
<sequence>MPKILIVDDIEDNRYLLKRRLKRFGFDNCVEADNGFKAIELVRDEVIDLVFLDLMMPGMDGFEVLTELRNLQLLDNLPVIMISAADDLENVAKGIELGAEDYLSKPFNPTILKARTDAALEKRARALDKIQTAQNSDIYTGLPNASGMMADSKNWDSYQSVKALQVQFVKYTDIYNSFGVDGATKYLCAQINKLTEFLNDSGLCQAPALYRMTYDSVAITMPNVSDEAVFEISEHIIRTLSGQFTSDTISVLEEVRVAATVTDEVVAASELNRQLASAMSGTSLHQPFAVYQDDAQSVVLERIYLEADLRRAIDQRELEVYFQPQVAVATGAVVSAEALVRWPHPERGMISPGQFIPIAEQAGLISDLGMLVTSLTLEALQNLDTLQKAVPISINIASEHFLESTFEQEITRLLSSYPSHLTALIKLELTESTFLDDKALVNRVMSSLKNQGMKISLDDFGTGYSSLSYLFQLPIDQLKIDKSFVDALELDNRAQSILSHIIALAHDLDFEVVVEGVETQEQLNWVSASGADLIQGYFYYKPLPYKDFIDVL</sequence>
<dbReference type="Proteomes" id="UP001597059">
    <property type="component" value="Unassembled WGS sequence"/>
</dbReference>
<evidence type="ECO:0000259" key="3">
    <source>
        <dbReference type="PROSITE" id="PS50883"/>
    </source>
</evidence>
<protein>
    <submittedName>
        <fullName evidence="4">EAL domain-containing protein</fullName>
    </submittedName>
</protein>
<dbReference type="PANTHER" id="PTHR33121">
    <property type="entry name" value="CYCLIC DI-GMP PHOSPHODIESTERASE PDEF"/>
    <property type="match status" value="1"/>
</dbReference>
<feature type="domain" description="Response regulatory" evidence="2">
    <location>
        <begin position="3"/>
        <end position="120"/>
    </location>
</feature>
<dbReference type="InterPro" id="IPR011006">
    <property type="entry name" value="CheY-like_superfamily"/>
</dbReference>
<organism evidence="4 5">
    <name type="scientific">Rhodanobacter aciditrophus</name>
    <dbReference type="NCBI Taxonomy" id="1623218"/>
    <lineage>
        <taxon>Bacteria</taxon>
        <taxon>Pseudomonadati</taxon>
        <taxon>Pseudomonadota</taxon>
        <taxon>Gammaproteobacteria</taxon>
        <taxon>Lysobacterales</taxon>
        <taxon>Rhodanobacteraceae</taxon>
        <taxon>Rhodanobacter</taxon>
    </lineage>
</organism>
<dbReference type="PROSITE" id="PS50883">
    <property type="entry name" value="EAL"/>
    <property type="match status" value="1"/>
</dbReference>
<dbReference type="RefSeq" id="WP_377368323.1">
    <property type="nucleotide sequence ID" value="NZ_JBHTMN010000014.1"/>
</dbReference>
<dbReference type="PANTHER" id="PTHR33121:SF81">
    <property type="entry name" value="CYCLIC DI-GMP PHOSPHODIESTERASE PDEB-RELATED"/>
    <property type="match status" value="1"/>
</dbReference>
<proteinExistence type="predicted"/>
<dbReference type="InterPro" id="IPR001633">
    <property type="entry name" value="EAL_dom"/>
</dbReference>
<feature type="modified residue" description="4-aspartylphosphate" evidence="1">
    <location>
        <position position="53"/>
    </location>
</feature>
<dbReference type="SMART" id="SM00052">
    <property type="entry name" value="EAL"/>
    <property type="match status" value="1"/>
</dbReference>
<evidence type="ECO:0000313" key="5">
    <source>
        <dbReference type="Proteomes" id="UP001597059"/>
    </source>
</evidence>
<dbReference type="Gene3D" id="3.20.20.450">
    <property type="entry name" value="EAL domain"/>
    <property type="match status" value="1"/>
</dbReference>
<keyword evidence="1" id="KW-0597">Phosphoprotein</keyword>
<name>A0ABW4B6P5_9GAMM</name>
<dbReference type="PROSITE" id="PS50110">
    <property type="entry name" value="RESPONSE_REGULATORY"/>
    <property type="match status" value="1"/>
</dbReference>
<dbReference type="CDD" id="cd01948">
    <property type="entry name" value="EAL"/>
    <property type="match status" value="1"/>
</dbReference>
<accession>A0ABW4B6P5</accession>
<feature type="domain" description="EAL" evidence="3">
    <location>
        <begin position="302"/>
        <end position="552"/>
    </location>
</feature>
<dbReference type="Pfam" id="PF00563">
    <property type="entry name" value="EAL"/>
    <property type="match status" value="1"/>
</dbReference>
<keyword evidence="5" id="KW-1185">Reference proteome</keyword>
<dbReference type="InterPro" id="IPR050706">
    <property type="entry name" value="Cyclic-di-GMP_PDE-like"/>
</dbReference>
<reference evidence="5" key="1">
    <citation type="journal article" date="2019" name="Int. J. Syst. Evol. Microbiol.">
        <title>The Global Catalogue of Microorganisms (GCM) 10K type strain sequencing project: providing services to taxonomists for standard genome sequencing and annotation.</title>
        <authorList>
            <consortium name="The Broad Institute Genomics Platform"/>
            <consortium name="The Broad Institute Genome Sequencing Center for Infectious Disease"/>
            <person name="Wu L."/>
            <person name="Ma J."/>
        </authorList>
    </citation>
    <scope>NUCLEOTIDE SEQUENCE [LARGE SCALE GENOMIC DNA]</scope>
    <source>
        <strain evidence="5">JCM 30774</strain>
    </source>
</reference>
<dbReference type="SUPFAM" id="SSF141868">
    <property type="entry name" value="EAL domain-like"/>
    <property type="match status" value="1"/>
</dbReference>
<dbReference type="EMBL" id="JBHTMN010000014">
    <property type="protein sequence ID" value="MFD1384265.1"/>
    <property type="molecule type" value="Genomic_DNA"/>
</dbReference>
<evidence type="ECO:0000256" key="1">
    <source>
        <dbReference type="PROSITE-ProRule" id="PRU00169"/>
    </source>
</evidence>
<evidence type="ECO:0000259" key="2">
    <source>
        <dbReference type="PROSITE" id="PS50110"/>
    </source>
</evidence>